<dbReference type="AlphaFoldDB" id="A0A2D6YJ74"/>
<dbReference type="EMBL" id="NZEX01000082">
    <property type="protein sequence ID" value="MAH63219.1"/>
    <property type="molecule type" value="Genomic_DNA"/>
</dbReference>
<feature type="transmembrane region" description="Helical" evidence="4">
    <location>
        <begin position="176"/>
        <end position="199"/>
    </location>
</feature>
<sequence length="534" mass="58865">MQSRAVTQQAHIVLKQSSQIHAQHMETFGERGQIKSQNITKSKSLSSGVIPIHFAQKVAQQGLDSEQHDFLVFRENILNQAGFTDLALLNQLRENELNELFEIDEKQNVVRYVSPIRVGKECLVCHGATGSLEQDPSDTLKNKLYGWEVGEIPGAFVVIVDLQLISDRFDETIPRLLLVSLIALCFGLAIAFLVTHSILRRLKSFVIRLHRIAQGNVRIAEQVSQNSFSVALSNKTQATHFLKITEKINELGTQSMTIIDKAQSNINSTNQLNDSFQQIIEQSQSTAQAILDMESSVKEGSEAMVNIMGVLLEVKESGLLINKILDSLNSITQQTKMLATNAAIEAARAGEHGKGFGVVANEVAKLAENSKFAAQQISKLISGSAHQGMQIGELADRGTQLLKQLENKFKALSDFVEVLAKSVHSNSDNVTAINSRASQVSESSMSQFEETEDILCLLKQMDENENKNKNLTEKTLSEAHQLHEGILHLLGLIKEIEGLISGAENSTKISKTRLDNPSKIKLLQLPSTTRNLGN</sequence>
<dbReference type="GO" id="GO:0004888">
    <property type="term" value="F:transmembrane signaling receptor activity"/>
    <property type="evidence" value="ECO:0007669"/>
    <property type="project" value="TreeGrafter"/>
</dbReference>
<dbReference type="PANTHER" id="PTHR43531">
    <property type="entry name" value="PROTEIN ICFG"/>
    <property type="match status" value="1"/>
</dbReference>
<evidence type="ECO:0000259" key="5">
    <source>
        <dbReference type="PROSITE" id="PS50111"/>
    </source>
</evidence>
<organism evidence="6 7">
    <name type="scientific">SAR324 cluster bacterium</name>
    <dbReference type="NCBI Taxonomy" id="2024889"/>
    <lineage>
        <taxon>Bacteria</taxon>
        <taxon>Deltaproteobacteria</taxon>
        <taxon>SAR324 cluster</taxon>
    </lineage>
</organism>
<keyword evidence="4" id="KW-1133">Transmembrane helix</keyword>
<accession>A0A2D6YJ74</accession>
<dbReference type="Pfam" id="PF11845">
    <property type="entry name" value="Tll0287-like"/>
    <property type="match status" value="1"/>
</dbReference>
<dbReference type="InterPro" id="IPR004089">
    <property type="entry name" value="MCPsignal_dom"/>
</dbReference>
<dbReference type="Proteomes" id="UP000226525">
    <property type="component" value="Unassembled WGS sequence"/>
</dbReference>
<protein>
    <recommendedName>
        <fullName evidence="5">Methyl-accepting transducer domain-containing protein</fullName>
    </recommendedName>
</protein>
<dbReference type="GO" id="GO:0007165">
    <property type="term" value="P:signal transduction"/>
    <property type="evidence" value="ECO:0007669"/>
    <property type="project" value="UniProtKB-KW"/>
</dbReference>
<evidence type="ECO:0000256" key="1">
    <source>
        <dbReference type="ARBA" id="ARBA00022500"/>
    </source>
</evidence>
<dbReference type="GO" id="GO:0006935">
    <property type="term" value="P:chemotaxis"/>
    <property type="evidence" value="ECO:0007669"/>
    <property type="project" value="UniProtKB-KW"/>
</dbReference>
<dbReference type="PANTHER" id="PTHR43531:SF11">
    <property type="entry name" value="METHYL-ACCEPTING CHEMOTAXIS PROTEIN 3"/>
    <property type="match status" value="1"/>
</dbReference>
<dbReference type="SUPFAM" id="SSF58104">
    <property type="entry name" value="Methyl-accepting chemotaxis protein (MCP) signaling domain"/>
    <property type="match status" value="1"/>
</dbReference>
<evidence type="ECO:0000256" key="4">
    <source>
        <dbReference type="SAM" id="Phobius"/>
    </source>
</evidence>
<name>A0A2D6YJ74_9DELT</name>
<dbReference type="SMART" id="SM00283">
    <property type="entry name" value="MA"/>
    <property type="match status" value="1"/>
</dbReference>
<dbReference type="Gene3D" id="1.10.287.950">
    <property type="entry name" value="Methyl-accepting chemotaxis protein"/>
    <property type="match status" value="1"/>
</dbReference>
<proteinExistence type="inferred from homology"/>
<keyword evidence="1" id="KW-0145">Chemotaxis</keyword>
<reference evidence="7" key="1">
    <citation type="submission" date="2017-09" db="EMBL/GenBank/DDBJ databases">
        <title>The Reconstruction of 2,631 Draft Metagenome-Assembled Genomes from the Global Oceans.</title>
        <authorList>
            <person name="Tully B.J."/>
            <person name="Graham E.D."/>
            <person name="Heidelberg J.F."/>
        </authorList>
    </citation>
    <scope>NUCLEOTIDE SEQUENCE [LARGE SCALE GENOMIC DNA]</scope>
</reference>
<dbReference type="InterPro" id="IPR051310">
    <property type="entry name" value="MCP_chemotaxis"/>
</dbReference>
<evidence type="ECO:0000256" key="2">
    <source>
        <dbReference type="ARBA" id="ARBA00029447"/>
    </source>
</evidence>
<evidence type="ECO:0000313" key="6">
    <source>
        <dbReference type="EMBL" id="MAH63219.1"/>
    </source>
</evidence>
<dbReference type="Pfam" id="PF00015">
    <property type="entry name" value="MCPsignal"/>
    <property type="match status" value="1"/>
</dbReference>
<keyword evidence="4" id="KW-0812">Transmembrane</keyword>
<dbReference type="InterPro" id="IPR021796">
    <property type="entry name" value="Tll0287-like_dom"/>
</dbReference>
<comment type="similarity">
    <text evidence="2">Belongs to the methyl-accepting chemotaxis (MCP) protein family.</text>
</comment>
<feature type="domain" description="Methyl-accepting transducer" evidence="5">
    <location>
        <begin position="233"/>
        <end position="455"/>
    </location>
</feature>
<evidence type="ECO:0000256" key="3">
    <source>
        <dbReference type="PROSITE-ProRule" id="PRU00284"/>
    </source>
</evidence>
<dbReference type="PROSITE" id="PS50111">
    <property type="entry name" value="CHEMOTAXIS_TRANSDUC_2"/>
    <property type="match status" value="1"/>
</dbReference>
<evidence type="ECO:0000313" key="7">
    <source>
        <dbReference type="Proteomes" id="UP000226525"/>
    </source>
</evidence>
<comment type="caution">
    <text evidence="6">The sequence shown here is derived from an EMBL/GenBank/DDBJ whole genome shotgun (WGS) entry which is preliminary data.</text>
</comment>
<gene>
    <name evidence="6" type="ORF">CMN54_07215</name>
</gene>
<dbReference type="GO" id="GO:0005886">
    <property type="term" value="C:plasma membrane"/>
    <property type="evidence" value="ECO:0007669"/>
    <property type="project" value="TreeGrafter"/>
</dbReference>
<keyword evidence="3" id="KW-0807">Transducer</keyword>
<keyword evidence="4" id="KW-0472">Membrane</keyword>